<organism evidence="3">
    <name type="scientific">Sporisorium scitamineum</name>
    <dbReference type="NCBI Taxonomy" id="49012"/>
    <lineage>
        <taxon>Eukaryota</taxon>
        <taxon>Fungi</taxon>
        <taxon>Dikarya</taxon>
        <taxon>Basidiomycota</taxon>
        <taxon>Ustilaginomycotina</taxon>
        <taxon>Ustilaginomycetes</taxon>
        <taxon>Ustilaginales</taxon>
        <taxon>Ustilaginaceae</taxon>
        <taxon>Sporisorium</taxon>
    </lineage>
</organism>
<protein>
    <submittedName>
        <fullName evidence="3">Related to transposase</fullName>
    </submittedName>
</protein>
<dbReference type="InterPro" id="IPR004875">
    <property type="entry name" value="DDE_SF_endonuclease_dom"/>
</dbReference>
<sequence length="270" mass="29914">MNQKHLLLLKGHNSDISLAFAEFAEEHNIILLCFPAHAMHLLQPLNVPIFGPLKLQYSQMILSLAKSSLPVSKAQFLSIYIKIQVQIMNPRAVWAAFKSVGIDNHVSASMVLAQLPDHDKTPEPEAATSLLLEALCNSQQWMALASKIHSLEQPDHHSHHLWGKMIKAAGQLHDDSVLLHQEVAELCQNLVFRQIRAPGDQSWLSKAWIIDSQEIRDTIQCKNAIKTPPKHQKRAIKQPSPPSASSPSQESSLEPSMGLYSSSGSSLDGQ</sequence>
<feature type="compositionally biased region" description="Low complexity" evidence="1">
    <location>
        <begin position="245"/>
        <end position="270"/>
    </location>
</feature>
<feature type="domain" description="DDE-1" evidence="2">
    <location>
        <begin position="2"/>
        <end position="64"/>
    </location>
</feature>
<dbReference type="Pfam" id="PF03184">
    <property type="entry name" value="DDE_1"/>
    <property type="match status" value="1"/>
</dbReference>
<proteinExistence type="predicted"/>
<dbReference type="EMBL" id="LK056664">
    <property type="protein sequence ID" value="CDU23862.1"/>
    <property type="molecule type" value="Genomic_DNA"/>
</dbReference>
<evidence type="ECO:0000313" key="3">
    <source>
        <dbReference type="EMBL" id="CDU23862.1"/>
    </source>
</evidence>
<dbReference type="OrthoDB" id="2917041at2759"/>
<gene>
    <name evidence="3" type="ORF">SPSC_02491</name>
</gene>
<name>A0A127ZD12_9BASI</name>
<reference evidence="3" key="1">
    <citation type="submission" date="2014-06" db="EMBL/GenBank/DDBJ databases">
        <authorList>
            <person name="Ju J."/>
            <person name="Zhang J."/>
        </authorList>
    </citation>
    <scope>NUCLEOTIDE SEQUENCE</scope>
    <source>
        <strain evidence="3">SscI8</strain>
    </source>
</reference>
<dbReference type="AlphaFoldDB" id="A0A127ZD12"/>
<accession>A0A127ZD12</accession>
<dbReference type="GO" id="GO:0003676">
    <property type="term" value="F:nucleic acid binding"/>
    <property type="evidence" value="ECO:0007669"/>
    <property type="project" value="InterPro"/>
</dbReference>
<evidence type="ECO:0000259" key="2">
    <source>
        <dbReference type="Pfam" id="PF03184"/>
    </source>
</evidence>
<evidence type="ECO:0000256" key="1">
    <source>
        <dbReference type="SAM" id="MobiDB-lite"/>
    </source>
</evidence>
<feature type="region of interest" description="Disordered" evidence="1">
    <location>
        <begin position="226"/>
        <end position="270"/>
    </location>
</feature>